<name>A0A7W3TZ46_9LACO</name>
<dbReference type="InterPro" id="IPR003812">
    <property type="entry name" value="Fido"/>
</dbReference>
<dbReference type="EMBL" id="JACIUY010000048">
    <property type="protein sequence ID" value="MBB1085894.1"/>
    <property type="molecule type" value="Genomic_DNA"/>
</dbReference>
<keyword evidence="3" id="KW-0547">Nucleotide-binding</keyword>
<evidence type="ECO:0000256" key="1">
    <source>
        <dbReference type="ARBA" id="ARBA00022679"/>
    </source>
</evidence>
<dbReference type="Gene3D" id="1.10.3290.10">
    <property type="entry name" value="Fido-like domain"/>
    <property type="match status" value="1"/>
</dbReference>
<comment type="catalytic activity">
    <reaction evidence="6">
        <text>L-threonyl-[protein] + ATP = 3-O-(5'-adenylyl)-L-threonyl-[protein] + diphosphate</text>
        <dbReference type="Rhea" id="RHEA:54292"/>
        <dbReference type="Rhea" id="RHEA-COMP:11060"/>
        <dbReference type="Rhea" id="RHEA-COMP:13847"/>
        <dbReference type="ChEBI" id="CHEBI:30013"/>
        <dbReference type="ChEBI" id="CHEBI:30616"/>
        <dbReference type="ChEBI" id="CHEBI:33019"/>
        <dbReference type="ChEBI" id="CHEBI:138113"/>
        <dbReference type="EC" id="2.7.7.108"/>
    </reaction>
</comment>
<evidence type="ECO:0000313" key="9">
    <source>
        <dbReference type="EMBL" id="MBB1085894.1"/>
    </source>
</evidence>
<dbReference type="PANTHER" id="PTHR39560">
    <property type="entry name" value="PROTEIN ADENYLYLTRANSFERASE FIC-RELATED"/>
    <property type="match status" value="1"/>
</dbReference>
<dbReference type="GO" id="GO:0005524">
    <property type="term" value="F:ATP binding"/>
    <property type="evidence" value="ECO:0007669"/>
    <property type="project" value="UniProtKB-KW"/>
</dbReference>
<reference evidence="9 10" key="1">
    <citation type="submission" date="2020-07" db="EMBL/GenBank/DDBJ databases">
        <title>Description of Limosilactobacillus balticus sp. nov., Limosilactobacillus agrestis sp. nov., Limosilactobacillus albertensis sp. nov., Limosilactobacillus rudii sp. nov., Limosilactobacillus fastidiosus sp. nov., five novel Limosilactobacillus species isolated from the vertebrate gastrointestinal tract, and proposal of 6 subspecies of Limosilactobacillus reuteri adapted to the gastrointestinal tract of specific vertebrate hosts.</title>
        <authorList>
            <person name="Li F."/>
            <person name="Cheng C."/>
            <person name="Zheng J."/>
            <person name="Quevedo R.M."/>
            <person name="Li J."/>
            <person name="Roos S."/>
            <person name="Gaenzle M.G."/>
            <person name="Walter J."/>
        </authorList>
    </citation>
    <scope>NUCLEOTIDE SEQUENCE [LARGE SCALE GENOMIC DNA]</scope>
    <source>
        <strain evidence="9 10">WF-MA3-C</strain>
    </source>
</reference>
<evidence type="ECO:0000259" key="8">
    <source>
        <dbReference type="PROSITE" id="PS51459"/>
    </source>
</evidence>
<dbReference type="SUPFAM" id="SSF140931">
    <property type="entry name" value="Fic-like"/>
    <property type="match status" value="1"/>
</dbReference>
<dbReference type="GO" id="GO:0070733">
    <property type="term" value="F:AMPylase activity"/>
    <property type="evidence" value="ECO:0007669"/>
    <property type="project" value="UniProtKB-EC"/>
</dbReference>
<keyword evidence="2" id="KW-0548">Nucleotidyltransferase</keyword>
<dbReference type="GO" id="GO:0051302">
    <property type="term" value="P:regulation of cell division"/>
    <property type="evidence" value="ECO:0007669"/>
    <property type="project" value="TreeGrafter"/>
</dbReference>
<protein>
    <recommendedName>
        <fullName evidence="5">protein adenylyltransferase</fullName>
        <ecNumber evidence="5">2.7.7.108</ecNumber>
    </recommendedName>
</protein>
<evidence type="ECO:0000256" key="2">
    <source>
        <dbReference type="ARBA" id="ARBA00022695"/>
    </source>
</evidence>
<dbReference type="InterPro" id="IPR036597">
    <property type="entry name" value="Fido-like_dom_sf"/>
</dbReference>
<dbReference type="Pfam" id="PF02661">
    <property type="entry name" value="Fic"/>
    <property type="match status" value="1"/>
</dbReference>
<organism evidence="9 10">
    <name type="scientific">Limosilactobacillus fastidiosus</name>
    <dbReference type="NCBI Taxonomy" id="2759855"/>
    <lineage>
        <taxon>Bacteria</taxon>
        <taxon>Bacillati</taxon>
        <taxon>Bacillota</taxon>
        <taxon>Bacilli</taxon>
        <taxon>Lactobacillales</taxon>
        <taxon>Lactobacillaceae</taxon>
        <taxon>Limosilactobacillus</taxon>
    </lineage>
</organism>
<evidence type="ECO:0000256" key="4">
    <source>
        <dbReference type="ARBA" id="ARBA00022840"/>
    </source>
</evidence>
<dbReference type="EC" id="2.7.7.108" evidence="5"/>
<evidence type="ECO:0000256" key="7">
    <source>
        <dbReference type="ARBA" id="ARBA00048696"/>
    </source>
</evidence>
<evidence type="ECO:0000313" key="10">
    <source>
        <dbReference type="Proteomes" id="UP000518255"/>
    </source>
</evidence>
<gene>
    <name evidence="9" type="ORF">H5R63_03655</name>
</gene>
<sequence>MNDDKLRKAFLYPNGTLRNKLDIQDPDELSSVEFHMVAHHALWILDHGYQVRNMDDFPKIHQFLFGELYSWAGQPRTYYISKGGTTFMPPTAFDMAITNINAQIDELVKADQPTAFQYAKLLDSLNYLHPFREGNGRTTRLFLQLLATNHGQYLEFGHQDANVIQALNNSDLTVIQRFIHVKNLN</sequence>
<comment type="caution">
    <text evidence="9">The sequence shown here is derived from an EMBL/GenBank/DDBJ whole genome shotgun (WGS) entry which is preliminary data.</text>
</comment>
<keyword evidence="1" id="KW-0808">Transferase</keyword>
<evidence type="ECO:0000256" key="6">
    <source>
        <dbReference type="ARBA" id="ARBA00047939"/>
    </source>
</evidence>
<dbReference type="RefSeq" id="WP_182580796.1">
    <property type="nucleotide sequence ID" value="NZ_JACIUY010000048.1"/>
</dbReference>
<dbReference type="AlphaFoldDB" id="A0A7W3TZ46"/>
<dbReference type="PANTHER" id="PTHR39560:SF1">
    <property type="entry name" value="PROTEIN ADENYLYLTRANSFERASE FIC-RELATED"/>
    <property type="match status" value="1"/>
</dbReference>
<dbReference type="PROSITE" id="PS51459">
    <property type="entry name" value="FIDO"/>
    <property type="match status" value="1"/>
</dbReference>
<keyword evidence="4" id="KW-0067">ATP-binding</keyword>
<dbReference type="Proteomes" id="UP000518255">
    <property type="component" value="Unassembled WGS sequence"/>
</dbReference>
<comment type="catalytic activity">
    <reaction evidence="7">
        <text>L-tyrosyl-[protein] + ATP = O-(5'-adenylyl)-L-tyrosyl-[protein] + diphosphate</text>
        <dbReference type="Rhea" id="RHEA:54288"/>
        <dbReference type="Rhea" id="RHEA-COMP:10136"/>
        <dbReference type="Rhea" id="RHEA-COMP:13846"/>
        <dbReference type="ChEBI" id="CHEBI:30616"/>
        <dbReference type="ChEBI" id="CHEBI:33019"/>
        <dbReference type="ChEBI" id="CHEBI:46858"/>
        <dbReference type="ChEBI" id="CHEBI:83624"/>
        <dbReference type="EC" id="2.7.7.108"/>
    </reaction>
</comment>
<feature type="domain" description="Fido" evidence="8">
    <location>
        <begin position="52"/>
        <end position="185"/>
    </location>
</feature>
<evidence type="ECO:0000256" key="5">
    <source>
        <dbReference type="ARBA" id="ARBA00034531"/>
    </source>
</evidence>
<accession>A0A7W3TZ46</accession>
<evidence type="ECO:0000256" key="3">
    <source>
        <dbReference type="ARBA" id="ARBA00022741"/>
    </source>
</evidence>
<proteinExistence type="predicted"/>